<dbReference type="SUPFAM" id="SSF53474">
    <property type="entry name" value="alpha/beta-Hydrolases"/>
    <property type="match status" value="1"/>
</dbReference>
<dbReference type="AlphaFoldDB" id="A0A174FAR9"/>
<dbReference type="InterPro" id="IPR029058">
    <property type="entry name" value="AB_hydrolase_fold"/>
</dbReference>
<evidence type="ECO:0000313" key="1">
    <source>
        <dbReference type="EMBL" id="CUO45255.1"/>
    </source>
</evidence>
<name>A0A174FAR9_9ACTN</name>
<organism evidence="1 2">
    <name type="scientific">Collinsella aerofaciens</name>
    <dbReference type="NCBI Taxonomy" id="74426"/>
    <lineage>
        <taxon>Bacteria</taxon>
        <taxon>Bacillati</taxon>
        <taxon>Actinomycetota</taxon>
        <taxon>Coriobacteriia</taxon>
        <taxon>Coriobacteriales</taxon>
        <taxon>Coriobacteriaceae</taxon>
        <taxon>Collinsella</taxon>
    </lineage>
</organism>
<accession>A0A174FAR9</accession>
<reference evidence="1 2" key="1">
    <citation type="submission" date="2015-09" db="EMBL/GenBank/DDBJ databases">
        <authorList>
            <consortium name="Pathogen Informatics"/>
        </authorList>
    </citation>
    <scope>NUCLEOTIDE SEQUENCE [LARGE SCALE GENOMIC DNA]</scope>
    <source>
        <strain evidence="1 2">2789STDY5608823</strain>
    </source>
</reference>
<dbReference type="InterPro" id="IPR024499">
    <property type="entry name" value="Mbeg1-like"/>
</dbReference>
<gene>
    <name evidence="1" type="ORF">ERS852381_01605</name>
</gene>
<dbReference type="Proteomes" id="UP000095468">
    <property type="component" value="Unassembled WGS sequence"/>
</dbReference>
<dbReference type="RefSeq" id="WP_055287212.1">
    <property type="nucleotide sequence ID" value="NZ_CYYP01000015.1"/>
</dbReference>
<dbReference type="EMBL" id="CYYP01000015">
    <property type="protein sequence ID" value="CUO45255.1"/>
    <property type="molecule type" value="Genomic_DNA"/>
</dbReference>
<proteinExistence type="predicted"/>
<dbReference type="Pfam" id="PF11187">
    <property type="entry name" value="Mbeg1-like"/>
    <property type="match status" value="1"/>
</dbReference>
<evidence type="ECO:0000313" key="2">
    <source>
        <dbReference type="Proteomes" id="UP000095468"/>
    </source>
</evidence>
<protein>
    <submittedName>
        <fullName evidence="1">Protein of uncharacterized function (DUF2974)</fullName>
    </submittedName>
</protein>
<sequence>MSDSPNFLTYAQTAFDPFEERPFCAVDSLVFAWLSYLRLPGDMAELTNWQGLDVRELLRAECYRDMIDDLWDPEGSRALLEAVAASPRYRGVHVCGYRAVSDMVATEQFAAMAFRFPAGFSYLSFRGTDSTIVGWKEDFNMAFRCPVPAQESAARYVDEAADAIGGPLLCGGHSKGGNLAVYGAAMCSDVARERIERAYSHDGPGFVEEFLNGNAFADLSGRIDKTLPRSSIFGMMFETQEDYAIVESTEFILLQHNPFSWVVDGCDFVYCERLSAGARYVDGSIREMLLAVSPSERERFVDALFSVFEATGAERFADIAGNLRESLPVMLQAAQGFDEDTRRFVSQTIVAILKCALLPKRPQIDVPAAGKSLAEQLEAWQSELLR</sequence>